<dbReference type="Proteomes" id="UP000053477">
    <property type="component" value="Unassembled WGS sequence"/>
</dbReference>
<feature type="region of interest" description="Disordered" evidence="1">
    <location>
        <begin position="210"/>
        <end position="233"/>
    </location>
</feature>
<dbReference type="AlphaFoldDB" id="A0A0H2RDJ2"/>
<accession>A0A0H2RDJ2</accession>
<dbReference type="EMBL" id="KQ086042">
    <property type="protein sequence ID" value="KLO09874.1"/>
    <property type="molecule type" value="Genomic_DNA"/>
</dbReference>
<gene>
    <name evidence="2" type="ORF">SCHPADRAFT_544580</name>
</gene>
<evidence type="ECO:0000313" key="3">
    <source>
        <dbReference type="Proteomes" id="UP000053477"/>
    </source>
</evidence>
<dbReference type="InParanoid" id="A0A0H2RDJ2"/>
<dbReference type="OrthoDB" id="3262757at2759"/>
<protein>
    <submittedName>
        <fullName evidence="2">Uncharacterized protein</fullName>
    </submittedName>
</protein>
<feature type="region of interest" description="Disordered" evidence="1">
    <location>
        <begin position="262"/>
        <end position="286"/>
    </location>
</feature>
<feature type="compositionally biased region" description="Basic residues" evidence="1">
    <location>
        <begin position="266"/>
        <end position="286"/>
    </location>
</feature>
<organism evidence="2 3">
    <name type="scientific">Schizopora paradoxa</name>
    <dbReference type="NCBI Taxonomy" id="27342"/>
    <lineage>
        <taxon>Eukaryota</taxon>
        <taxon>Fungi</taxon>
        <taxon>Dikarya</taxon>
        <taxon>Basidiomycota</taxon>
        <taxon>Agaricomycotina</taxon>
        <taxon>Agaricomycetes</taxon>
        <taxon>Hymenochaetales</taxon>
        <taxon>Schizoporaceae</taxon>
        <taxon>Schizopora</taxon>
    </lineage>
</organism>
<keyword evidence="3" id="KW-1185">Reference proteome</keyword>
<sequence>MSSIPRFANPYSERGRESQLQIVSRADIFHDGLFGSTAHDLDGDEGRLEDEGVKALEECVRASMGVDGLVLMTRGVGEEAVVPKKKKRRRDEMEEVEAADGHASGEMATRFEFRLFSGRDQPALISVQPKFLERVSIERTCEESETALQKRSQRALEVAVDFSWLEGQSKLTYPSPLGRSKLRILHTVPSAVTVSSCDPSQSSSALLLLERPKSPRAQKPLPAKQAETSTNSEIPCRNPNVRCCKTVEFYVPERKDGVMEVVKETRRQRRPRCPRRGRARGVRSGS</sequence>
<evidence type="ECO:0000313" key="2">
    <source>
        <dbReference type="EMBL" id="KLO09874.1"/>
    </source>
</evidence>
<reference evidence="2 3" key="1">
    <citation type="submission" date="2015-04" db="EMBL/GenBank/DDBJ databases">
        <title>Complete genome sequence of Schizopora paradoxa KUC8140, a cosmopolitan wood degrader in East Asia.</title>
        <authorList>
            <consortium name="DOE Joint Genome Institute"/>
            <person name="Min B."/>
            <person name="Park H."/>
            <person name="Jang Y."/>
            <person name="Kim J.-J."/>
            <person name="Kim K.H."/>
            <person name="Pangilinan J."/>
            <person name="Lipzen A."/>
            <person name="Riley R."/>
            <person name="Grigoriev I.V."/>
            <person name="Spatafora J.W."/>
            <person name="Choi I.-G."/>
        </authorList>
    </citation>
    <scope>NUCLEOTIDE SEQUENCE [LARGE SCALE GENOMIC DNA]</scope>
    <source>
        <strain evidence="2 3">KUC8140</strain>
    </source>
</reference>
<evidence type="ECO:0000256" key="1">
    <source>
        <dbReference type="SAM" id="MobiDB-lite"/>
    </source>
</evidence>
<name>A0A0H2RDJ2_9AGAM</name>
<proteinExistence type="predicted"/>